<dbReference type="PANTHER" id="PTHR46696:SF5">
    <property type="entry name" value="CYTOCHROME P450 BJ-1"/>
    <property type="match status" value="1"/>
</dbReference>
<comment type="cofactor">
    <cofactor evidence="1">
        <name>heme</name>
        <dbReference type="ChEBI" id="CHEBI:30413"/>
    </cofactor>
</comment>
<dbReference type="PANTHER" id="PTHR46696">
    <property type="entry name" value="P450, PUTATIVE (EUROFUNG)-RELATED"/>
    <property type="match status" value="1"/>
</dbReference>
<dbReference type="PRINTS" id="PR00385">
    <property type="entry name" value="P450"/>
</dbReference>
<dbReference type="GO" id="GO:0016705">
    <property type="term" value="F:oxidoreductase activity, acting on paired donors, with incorporation or reduction of molecular oxygen"/>
    <property type="evidence" value="ECO:0007669"/>
    <property type="project" value="InterPro"/>
</dbReference>
<organism evidence="8 9">
    <name type="scientific">Streptomyces clavuligerus</name>
    <dbReference type="NCBI Taxonomy" id="1901"/>
    <lineage>
        <taxon>Bacteria</taxon>
        <taxon>Bacillati</taxon>
        <taxon>Actinomycetota</taxon>
        <taxon>Actinomycetes</taxon>
        <taxon>Kitasatosporales</taxon>
        <taxon>Streptomycetaceae</taxon>
        <taxon>Streptomyces</taxon>
    </lineage>
</organism>
<dbReference type="SUPFAM" id="SSF48264">
    <property type="entry name" value="Cytochrome P450"/>
    <property type="match status" value="1"/>
</dbReference>
<dbReference type="eggNOG" id="COG2124">
    <property type="taxonomic scope" value="Bacteria"/>
</dbReference>
<evidence type="ECO:0000256" key="2">
    <source>
        <dbReference type="ARBA" id="ARBA00010617"/>
    </source>
</evidence>
<protein>
    <submittedName>
        <fullName evidence="8">Cytochrome P-450</fullName>
    </submittedName>
</protein>
<dbReference type="InterPro" id="IPR001128">
    <property type="entry name" value="Cyt_P450"/>
</dbReference>
<dbReference type="AlphaFoldDB" id="D5SJT9"/>
<name>D5SJT9_STRCL</name>
<evidence type="ECO:0000256" key="6">
    <source>
        <dbReference type="ARBA" id="ARBA00023004"/>
    </source>
</evidence>
<dbReference type="PRINTS" id="PR00359">
    <property type="entry name" value="BP450"/>
</dbReference>
<evidence type="ECO:0000313" key="9">
    <source>
        <dbReference type="Proteomes" id="UP000002357"/>
    </source>
</evidence>
<dbReference type="EMBL" id="CM000914">
    <property type="protein sequence ID" value="EFG04182.2"/>
    <property type="molecule type" value="Genomic_DNA"/>
</dbReference>
<geneLocation type="plasmid" evidence="8 9">
    <name>pSCL4</name>
</geneLocation>
<dbReference type="GO" id="GO:0020037">
    <property type="term" value="F:heme binding"/>
    <property type="evidence" value="ECO:0007669"/>
    <property type="project" value="InterPro"/>
</dbReference>
<keyword evidence="6" id="KW-0408">Iron</keyword>
<evidence type="ECO:0000256" key="3">
    <source>
        <dbReference type="ARBA" id="ARBA00022617"/>
    </source>
</evidence>
<keyword evidence="8" id="KW-0614">Plasmid</keyword>
<evidence type="ECO:0000313" key="8">
    <source>
        <dbReference type="EMBL" id="EFG04182.2"/>
    </source>
</evidence>
<dbReference type="GO" id="GO:0004497">
    <property type="term" value="F:monooxygenase activity"/>
    <property type="evidence" value="ECO:0007669"/>
    <property type="project" value="UniProtKB-KW"/>
</dbReference>
<keyword evidence="4" id="KW-0479">Metal-binding</keyword>
<dbReference type="CDD" id="cd11031">
    <property type="entry name" value="Cyp158A-like"/>
    <property type="match status" value="1"/>
</dbReference>
<dbReference type="Pfam" id="PF00067">
    <property type="entry name" value="p450"/>
    <property type="match status" value="1"/>
</dbReference>
<accession>D5SJT9</accession>
<keyword evidence="5" id="KW-0560">Oxidoreductase</keyword>
<sequence length="376" mass="40488">MLAARDAPPTPVRLPLGIDGWLVTRYDDIRAVLGDPRFRPNGMPPGGYTVNQPYFLSAPGWLASVEGEEHARLRRLVGPAFSRARIGGLEPVVEQLTHTLLDALEKKGPPADLCAGLTLTLPSMVLCALLGIPHGDHDRVSAWTGQALIPPALLPPGAAERAHGEFTAYVAEQLARKRRDPAEDLLSDLAAAGTDGAIAEEEILGLTVGLLVAGLGFTTVQMEYGLCALLRHPDQLALLRSSPELMDGAVEELLRMFPPGHQLDGTLRYPSEDIEVGGVAIPAESVVLVCAQAAAFDPDRFDRPQDFDITRTANPHMSFGHGAHYCTGAPLARAELRTVFRALLDRFPRLALAAPLESLQVRMTHAGGFQELPITW</sequence>
<dbReference type="Gene3D" id="1.10.630.10">
    <property type="entry name" value="Cytochrome P450"/>
    <property type="match status" value="1"/>
</dbReference>
<comment type="similarity">
    <text evidence="2">Belongs to the cytochrome P450 family.</text>
</comment>
<dbReference type="InterPro" id="IPR036396">
    <property type="entry name" value="Cyt_P450_sf"/>
</dbReference>
<evidence type="ECO:0000256" key="5">
    <source>
        <dbReference type="ARBA" id="ARBA00023002"/>
    </source>
</evidence>
<evidence type="ECO:0000256" key="1">
    <source>
        <dbReference type="ARBA" id="ARBA00001971"/>
    </source>
</evidence>
<dbReference type="Proteomes" id="UP000002357">
    <property type="component" value="Plasmid pSCL4"/>
</dbReference>
<evidence type="ECO:0000256" key="7">
    <source>
        <dbReference type="ARBA" id="ARBA00023033"/>
    </source>
</evidence>
<dbReference type="InterPro" id="IPR002397">
    <property type="entry name" value="Cyt_P450_B"/>
</dbReference>
<proteinExistence type="inferred from homology"/>
<dbReference type="GO" id="GO:0005506">
    <property type="term" value="F:iron ion binding"/>
    <property type="evidence" value="ECO:0007669"/>
    <property type="project" value="InterPro"/>
</dbReference>
<evidence type="ECO:0000256" key="4">
    <source>
        <dbReference type="ARBA" id="ARBA00022723"/>
    </source>
</evidence>
<gene>
    <name evidence="8" type="ORF">SCLAV_p0695</name>
</gene>
<keyword evidence="9" id="KW-1185">Reference proteome</keyword>
<dbReference type="FunFam" id="1.10.630.10:FF:000018">
    <property type="entry name" value="Cytochrome P450 monooxygenase"/>
    <property type="match status" value="1"/>
</dbReference>
<keyword evidence="3" id="KW-0349">Heme</keyword>
<reference evidence="8 9" key="1">
    <citation type="journal article" date="2010" name="Genome Biol. Evol.">
        <title>The sequence of a 1.8-mb bacterial linear plasmid reveals a rich evolutionary reservoir of secondary metabolic pathways.</title>
        <authorList>
            <person name="Medema M.H."/>
            <person name="Trefzer A."/>
            <person name="Kovalchuk A."/>
            <person name="van den Berg M."/>
            <person name="Mueller U."/>
            <person name="Heijne W."/>
            <person name="Wu L."/>
            <person name="Alam M.T."/>
            <person name="Ronning C.M."/>
            <person name="Nierman W.C."/>
            <person name="Bovenberg R.A.L."/>
            <person name="Breitling R."/>
            <person name="Takano E."/>
        </authorList>
    </citation>
    <scope>NUCLEOTIDE SEQUENCE [LARGE SCALE GENOMIC DNA]</scope>
    <source>
        <strain evidence="9">ATCC 27064 / DSM 738 / JCM 4710 / NBRC 13307 / NCIMB 12785 / NRRL 3585 / VKM Ac-602</strain>
        <plasmid evidence="8">pSCL4</plasmid>
    </source>
</reference>
<keyword evidence="7" id="KW-0503">Monooxygenase</keyword>